<dbReference type="EMBL" id="CP058529">
    <property type="protein sequence ID" value="QLG29021.1"/>
    <property type="molecule type" value="Genomic_DNA"/>
</dbReference>
<accession>A0A7D5K2Q2</accession>
<organism evidence="2 3">
    <name type="scientific">Halorarum halophilum</name>
    <dbReference type="NCBI Taxonomy" id="2743090"/>
    <lineage>
        <taxon>Archaea</taxon>
        <taxon>Methanobacteriati</taxon>
        <taxon>Methanobacteriota</taxon>
        <taxon>Stenosarchaea group</taxon>
        <taxon>Halobacteria</taxon>
        <taxon>Halobacteriales</taxon>
        <taxon>Haloferacaceae</taxon>
        <taxon>Halorarum</taxon>
    </lineage>
</organism>
<reference evidence="2 3" key="1">
    <citation type="submission" date="2020-07" db="EMBL/GenBank/DDBJ databases">
        <title>Gai3-2, isolated from salt lake.</title>
        <authorList>
            <person name="Cui H."/>
            <person name="Shi X."/>
        </authorList>
    </citation>
    <scope>NUCLEOTIDE SEQUENCE [LARGE SCALE GENOMIC DNA]</scope>
    <source>
        <strain evidence="2 3">Gai3-2</strain>
    </source>
</reference>
<evidence type="ECO:0000313" key="3">
    <source>
        <dbReference type="Proteomes" id="UP000509750"/>
    </source>
</evidence>
<dbReference type="CDD" id="cd00293">
    <property type="entry name" value="USP-like"/>
    <property type="match status" value="1"/>
</dbReference>
<dbReference type="Pfam" id="PF00582">
    <property type="entry name" value="Usp"/>
    <property type="match status" value="1"/>
</dbReference>
<name>A0A7D5K2Q2_9EURY</name>
<dbReference type="OrthoDB" id="342236at2157"/>
<gene>
    <name evidence="2" type="ORF">HUG10_16405</name>
</gene>
<dbReference type="KEGG" id="halg:HUG10_16405"/>
<evidence type="ECO:0000259" key="1">
    <source>
        <dbReference type="Pfam" id="PF00582"/>
    </source>
</evidence>
<dbReference type="InterPro" id="IPR006016">
    <property type="entry name" value="UspA"/>
</dbReference>
<dbReference type="Gene3D" id="3.40.50.620">
    <property type="entry name" value="HUPs"/>
    <property type="match status" value="1"/>
</dbReference>
<dbReference type="GeneID" id="56030448"/>
<sequence length="151" mass="16271">MQRGLVVVDKTDAHRGLIREAAEHAVGADAELVLFTTMTREEFESNAETLETIGSVENVSYDSDTALDAAANDVREFAADLLPAGVDVDVVARATDDDERADAVLDLASERDCDHVFVLGRRRSPTGKALFGDIAQRIALNFDGYVTLATS</sequence>
<evidence type="ECO:0000313" key="2">
    <source>
        <dbReference type="EMBL" id="QLG29021.1"/>
    </source>
</evidence>
<dbReference type="Proteomes" id="UP000509750">
    <property type="component" value="Chromosome"/>
</dbReference>
<keyword evidence="3" id="KW-1185">Reference proteome</keyword>
<proteinExistence type="predicted"/>
<dbReference type="RefSeq" id="WP_179170595.1">
    <property type="nucleotide sequence ID" value="NZ_CP058529.1"/>
</dbReference>
<dbReference type="AlphaFoldDB" id="A0A7D5K2Q2"/>
<dbReference type="SUPFAM" id="SSF52402">
    <property type="entry name" value="Adenine nucleotide alpha hydrolases-like"/>
    <property type="match status" value="1"/>
</dbReference>
<feature type="domain" description="UspA" evidence="1">
    <location>
        <begin position="3"/>
        <end position="142"/>
    </location>
</feature>
<dbReference type="InterPro" id="IPR014729">
    <property type="entry name" value="Rossmann-like_a/b/a_fold"/>
</dbReference>
<protein>
    <submittedName>
        <fullName evidence="2">Universal stress protein</fullName>
    </submittedName>
</protein>